<organism evidence="9 10">
    <name type="scientific">Undibacterium seohonense</name>
    <dbReference type="NCBI Taxonomy" id="1344950"/>
    <lineage>
        <taxon>Bacteria</taxon>
        <taxon>Pseudomonadati</taxon>
        <taxon>Pseudomonadota</taxon>
        <taxon>Betaproteobacteria</taxon>
        <taxon>Burkholderiales</taxon>
        <taxon>Oxalobacteraceae</taxon>
        <taxon>Undibacterium</taxon>
    </lineage>
</organism>
<evidence type="ECO:0000256" key="3">
    <source>
        <dbReference type="ARBA" id="ARBA00022795"/>
    </source>
</evidence>
<evidence type="ECO:0000256" key="1">
    <source>
        <dbReference type="ARBA" id="ARBA00010577"/>
    </source>
</evidence>
<feature type="domain" description="FlgD/Vpr Ig-like" evidence="7">
    <location>
        <begin position="105"/>
        <end position="180"/>
    </location>
</feature>
<comment type="function">
    <text evidence="4 5">Required for flagellar hook formation. May act as a scaffolding protein.</text>
</comment>
<name>A0ABR6X6T1_9BURK</name>
<evidence type="ECO:0000259" key="8">
    <source>
        <dbReference type="Pfam" id="PF13861"/>
    </source>
</evidence>
<dbReference type="Pfam" id="PF13860">
    <property type="entry name" value="FlgD_ig"/>
    <property type="match status" value="1"/>
</dbReference>
<dbReference type="InterPro" id="IPR025965">
    <property type="entry name" value="FlgD/Vpr_Ig-like"/>
</dbReference>
<reference evidence="9 10" key="1">
    <citation type="submission" date="2020-08" db="EMBL/GenBank/DDBJ databases">
        <title>Novel species isolated from subtropical streams in China.</title>
        <authorList>
            <person name="Lu H."/>
        </authorList>
    </citation>
    <scope>NUCLEOTIDE SEQUENCE [LARGE SCALE GENOMIC DNA]</scope>
    <source>
        <strain evidence="9 10">KACC 16656</strain>
    </source>
</reference>
<sequence>MSTINTQTVDPSLLNTMNGNKGAKSVAQEAQDRFMTLLVTQMKNQDPLNPLDNAQVTSQLAQLSTVTGIDKLNDSMNAIAASFQGSQNLQAASMIGHGVVVPGSTLELKDGKSVFGFDLTQSADKVEVLVKDASGNVVRKLDPGYLTSGFNSLGWDGKTDAGTNAVNGNYSFEVVATSGGKKIEVAPFSFGLVSSVAFGSQGTTLSILNMGDVAMTDVRQVF</sequence>
<dbReference type="Gene3D" id="2.30.30.910">
    <property type="match status" value="1"/>
</dbReference>
<dbReference type="InterPro" id="IPR005648">
    <property type="entry name" value="FlgD"/>
</dbReference>
<protein>
    <recommendedName>
        <fullName evidence="2 5">Basal-body rod modification protein FlgD</fullName>
    </recommendedName>
</protein>
<evidence type="ECO:0000256" key="5">
    <source>
        <dbReference type="RuleBase" id="RU362076"/>
    </source>
</evidence>
<gene>
    <name evidence="9" type="primary">flgD</name>
    <name evidence="9" type="ORF">H8K52_15090</name>
</gene>
<feature type="region of interest" description="Disordered" evidence="6">
    <location>
        <begin position="1"/>
        <end position="20"/>
    </location>
</feature>
<dbReference type="Gene3D" id="2.60.40.4070">
    <property type="match status" value="1"/>
</dbReference>
<dbReference type="InterPro" id="IPR025963">
    <property type="entry name" value="FLgD_Tudor"/>
</dbReference>
<comment type="similarity">
    <text evidence="1 5">Belongs to the FlgD family.</text>
</comment>
<dbReference type="EMBL" id="JACOFW010000019">
    <property type="protein sequence ID" value="MBC3808670.1"/>
    <property type="molecule type" value="Genomic_DNA"/>
</dbReference>
<evidence type="ECO:0000256" key="2">
    <source>
        <dbReference type="ARBA" id="ARBA00016013"/>
    </source>
</evidence>
<keyword evidence="9" id="KW-0966">Cell projection</keyword>
<keyword evidence="3 5" id="KW-1005">Bacterial flagellum biogenesis</keyword>
<keyword evidence="9" id="KW-0282">Flagellum</keyword>
<evidence type="ECO:0000313" key="10">
    <source>
        <dbReference type="Proteomes" id="UP000648257"/>
    </source>
</evidence>
<dbReference type="RefSeq" id="WP_186923747.1">
    <property type="nucleotide sequence ID" value="NZ_JACOFW010000019.1"/>
</dbReference>
<evidence type="ECO:0000256" key="6">
    <source>
        <dbReference type="SAM" id="MobiDB-lite"/>
    </source>
</evidence>
<dbReference type="Pfam" id="PF13861">
    <property type="entry name" value="FLgD_tudor"/>
    <property type="match status" value="1"/>
</dbReference>
<dbReference type="SUPFAM" id="SSF69304">
    <property type="entry name" value="Tricorn protease N-terminal domain"/>
    <property type="match status" value="1"/>
</dbReference>
<dbReference type="Pfam" id="PF03963">
    <property type="entry name" value="FlgD"/>
    <property type="match status" value="1"/>
</dbReference>
<comment type="caution">
    <text evidence="9">The sequence shown here is derived from an EMBL/GenBank/DDBJ whole genome shotgun (WGS) entry which is preliminary data.</text>
</comment>
<evidence type="ECO:0000313" key="9">
    <source>
        <dbReference type="EMBL" id="MBC3808670.1"/>
    </source>
</evidence>
<keyword evidence="10" id="KW-1185">Reference proteome</keyword>
<feature type="compositionally biased region" description="Polar residues" evidence="6">
    <location>
        <begin position="1"/>
        <end position="19"/>
    </location>
</feature>
<evidence type="ECO:0000259" key="7">
    <source>
        <dbReference type="Pfam" id="PF13860"/>
    </source>
</evidence>
<proteinExistence type="inferred from homology"/>
<evidence type="ECO:0000256" key="4">
    <source>
        <dbReference type="ARBA" id="ARBA00024746"/>
    </source>
</evidence>
<feature type="domain" description="FlgD Tudor-like" evidence="8">
    <location>
        <begin position="86"/>
        <end position="219"/>
    </location>
</feature>
<dbReference type="Proteomes" id="UP000648257">
    <property type="component" value="Unassembled WGS sequence"/>
</dbReference>
<accession>A0ABR6X6T1</accession>
<keyword evidence="9" id="KW-0969">Cilium</keyword>